<organism evidence="2 3">
    <name type="scientific">Vagococcus martis</name>
    <dbReference type="NCBI Taxonomy" id="1768210"/>
    <lineage>
        <taxon>Bacteria</taxon>
        <taxon>Bacillati</taxon>
        <taxon>Bacillota</taxon>
        <taxon>Bacilli</taxon>
        <taxon>Lactobacillales</taxon>
        <taxon>Enterococcaceae</taxon>
        <taxon>Vagococcus</taxon>
    </lineage>
</organism>
<dbReference type="RefSeq" id="WP_079345822.1">
    <property type="nucleotide sequence ID" value="NZ_MVAB01000001.1"/>
</dbReference>
<reference evidence="2 3" key="1">
    <citation type="submission" date="2017-02" db="EMBL/GenBank/DDBJ databases">
        <title>Vagococcus cremeus sp. nov., isolated from the small intestine of a marten, Martes flavigula.</title>
        <authorList>
            <person name="Tak E.J."/>
            <person name="Bae J.-W."/>
        </authorList>
    </citation>
    <scope>NUCLEOTIDE SEQUENCE [LARGE SCALE GENOMIC DNA]</scope>
    <source>
        <strain evidence="2 3">D7T301</strain>
    </source>
</reference>
<dbReference type="Pfam" id="PF13508">
    <property type="entry name" value="Acetyltransf_7"/>
    <property type="match status" value="1"/>
</dbReference>
<comment type="caution">
    <text evidence="2">The sequence shown here is derived from an EMBL/GenBank/DDBJ whole genome shotgun (WGS) entry which is preliminary data.</text>
</comment>
<dbReference type="Gene3D" id="3.40.630.30">
    <property type="match status" value="1"/>
</dbReference>
<dbReference type="PROSITE" id="PS51186">
    <property type="entry name" value="GNAT"/>
    <property type="match status" value="1"/>
</dbReference>
<sequence length="152" mass="17623">MSLIIKRINAITPIHLVLLKEADPDEHMINSYISRAFLFECLYNNKIVGILALGKINQDSLEILNISVSDTHQNKGIGSSLLDFTDVFAKKNHYVILEVCTGSTSIWQLYFYQKHGFRIISVQPDYFITHYKKPIYEHGIQLKDRLRLQKKL</sequence>
<protein>
    <recommendedName>
        <fullName evidence="1">N-acetyltransferase domain-containing protein</fullName>
    </recommendedName>
</protein>
<keyword evidence="3" id="KW-1185">Reference proteome</keyword>
<dbReference type="Proteomes" id="UP000189970">
    <property type="component" value="Unassembled WGS sequence"/>
</dbReference>
<dbReference type="EMBL" id="MVAB01000001">
    <property type="protein sequence ID" value="OPF87369.1"/>
    <property type="molecule type" value="Genomic_DNA"/>
</dbReference>
<dbReference type="InterPro" id="IPR016181">
    <property type="entry name" value="Acyl_CoA_acyltransferase"/>
</dbReference>
<accession>A0A1V4DFN7</accession>
<feature type="domain" description="N-acetyltransferase" evidence="1">
    <location>
        <begin position="1"/>
        <end position="136"/>
    </location>
</feature>
<evidence type="ECO:0000313" key="3">
    <source>
        <dbReference type="Proteomes" id="UP000189970"/>
    </source>
</evidence>
<dbReference type="SUPFAM" id="SSF55729">
    <property type="entry name" value="Acyl-CoA N-acyltransferases (Nat)"/>
    <property type="match status" value="1"/>
</dbReference>
<gene>
    <name evidence="2" type="ORF">BW731_03685</name>
</gene>
<dbReference type="AlphaFoldDB" id="A0A1V4DFN7"/>
<dbReference type="CDD" id="cd04301">
    <property type="entry name" value="NAT_SF"/>
    <property type="match status" value="1"/>
</dbReference>
<evidence type="ECO:0000313" key="2">
    <source>
        <dbReference type="EMBL" id="OPF87369.1"/>
    </source>
</evidence>
<proteinExistence type="predicted"/>
<dbReference type="GO" id="GO:0016747">
    <property type="term" value="F:acyltransferase activity, transferring groups other than amino-acyl groups"/>
    <property type="evidence" value="ECO:0007669"/>
    <property type="project" value="InterPro"/>
</dbReference>
<evidence type="ECO:0000259" key="1">
    <source>
        <dbReference type="PROSITE" id="PS51186"/>
    </source>
</evidence>
<name>A0A1V4DFN7_9ENTE</name>
<dbReference type="InterPro" id="IPR000182">
    <property type="entry name" value="GNAT_dom"/>
</dbReference>